<dbReference type="EMBL" id="JACHIU010000001">
    <property type="protein sequence ID" value="MBB6470774.1"/>
    <property type="molecule type" value="Genomic_DNA"/>
</dbReference>
<dbReference type="AlphaFoldDB" id="A0A7X0I8W2"/>
<evidence type="ECO:0000259" key="6">
    <source>
        <dbReference type="PROSITE" id="PS50011"/>
    </source>
</evidence>
<evidence type="ECO:0000313" key="8">
    <source>
        <dbReference type="Proteomes" id="UP000555564"/>
    </source>
</evidence>
<dbReference type="PANTHER" id="PTHR43289:SF34">
    <property type="entry name" value="SERINE_THREONINE-PROTEIN KINASE YBDM-RELATED"/>
    <property type="match status" value="1"/>
</dbReference>
<dbReference type="Gene3D" id="1.10.510.10">
    <property type="entry name" value="Transferase(Phosphotransferase) domain 1"/>
    <property type="match status" value="1"/>
</dbReference>
<dbReference type="Pfam" id="PF00069">
    <property type="entry name" value="Pkinase"/>
    <property type="match status" value="1"/>
</dbReference>
<dbReference type="InterPro" id="IPR011009">
    <property type="entry name" value="Kinase-like_dom_sf"/>
</dbReference>
<dbReference type="InterPro" id="IPR000719">
    <property type="entry name" value="Prot_kinase_dom"/>
</dbReference>
<keyword evidence="1" id="KW-0808">Transferase</keyword>
<feature type="domain" description="Protein kinase" evidence="6">
    <location>
        <begin position="17"/>
        <end position="262"/>
    </location>
</feature>
<comment type="caution">
    <text evidence="7">The sequence shown here is derived from an EMBL/GenBank/DDBJ whole genome shotgun (WGS) entry which is preliminary data.</text>
</comment>
<feature type="compositionally biased region" description="Pro residues" evidence="5">
    <location>
        <begin position="341"/>
        <end position="350"/>
    </location>
</feature>
<sequence>MGREALRVEDPRRVGRFQIVARLGEGGQGVVYLGVADGGEQAAVKVFHSSVRVGQESGIVRELTAARQVAEFCTVRILEIGLEARPPYIASEYVEGPTLQHVIENDGPRHGAGLHRLAITTITALAAIHRAGVVHRDFKPGNVLIGADGPRVIDFGIARLTGASVTTGGAAGSPAYMAPEHFKGERIGPKADVFAWGSTIAYAATGAPPFGGDTLAAIAYRILHDEPDLGALPAPLRNVVAPCLAKDPALRPTAKDVLLRLLDDKGDTTAEVAVPVPAGGPDGVTAPGKPVSRRTLLASVAGGVVVAGGGAVLAYATARREEPKPPVTSPAGRSQASATPSPSPSRVAPPPANAIELAAAMDTAVTARPVADFSFMGGFAESSAFARASGRLAYGPAGPDGPGFDIRVRGSGERVVVLGLTGYAMNHGKKAFDLYAEPGGGERPAYAEAASMVAATASVLTILELIAASRGVRRKGRTYSASISTSSAGVGLHQLFGPWNANLDATYLSYSITIDGSELPTRFELTWKVPVGGAGFYESSFVTSYGNWRSGPPITDPT</sequence>
<evidence type="ECO:0000256" key="5">
    <source>
        <dbReference type="SAM" id="MobiDB-lite"/>
    </source>
</evidence>
<dbReference type="InterPro" id="IPR008271">
    <property type="entry name" value="Ser/Thr_kinase_AS"/>
</dbReference>
<dbReference type="PROSITE" id="PS50011">
    <property type="entry name" value="PROTEIN_KINASE_DOM"/>
    <property type="match status" value="1"/>
</dbReference>
<dbReference type="PROSITE" id="PS00108">
    <property type="entry name" value="PROTEIN_KINASE_ST"/>
    <property type="match status" value="1"/>
</dbReference>
<reference evidence="7 8" key="1">
    <citation type="submission" date="2020-08" db="EMBL/GenBank/DDBJ databases">
        <title>Sequencing the genomes of 1000 actinobacteria strains.</title>
        <authorList>
            <person name="Klenk H.-P."/>
        </authorList>
    </citation>
    <scope>NUCLEOTIDE SEQUENCE [LARGE SCALE GENOMIC DNA]</scope>
    <source>
        <strain evidence="7 8">DSM 44936</strain>
    </source>
</reference>
<evidence type="ECO:0000256" key="4">
    <source>
        <dbReference type="ARBA" id="ARBA00022840"/>
    </source>
</evidence>
<evidence type="ECO:0000313" key="7">
    <source>
        <dbReference type="EMBL" id="MBB6470774.1"/>
    </source>
</evidence>
<keyword evidence="8" id="KW-1185">Reference proteome</keyword>
<accession>A0A7X0I8W2</accession>
<proteinExistence type="predicted"/>
<dbReference type="GO" id="GO:0005524">
    <property type="term" value="F:ATP binding"/>
    <property type="evidence" value="ECO:0007669"/>
    <property type="project" value="UniProtKB-KW"/>
</dbReference>
<evidence type="ECO:0000256" key="2">
    <source>
        <dbReference type="ARBA" id="ARBA00022741"/>
    </source>
</evidence>
<dbReference type="SUPFAM" id="SSF56112">
    <property type="entry name" value="Protein kinase-like (PK-like)"/>
    <property type="match status" value="1"/>
</dbReference>
<feature type="region of interest" description="Disordered" evidence="5">
    <location>
        <begin position="320"/>
        <end position="350"/>
    </location>
</feature>
<dbReference type="Gene3D" id="3.30.200.20">
    <property type="entry name" value="Phosphorylase Kinase, domain 1"/>
    <property type="match status" value="1"/>
</dbReference>
<dbReference type="RefSeq" id="WP_184978089.1">
    <property type="nucleotide sequence ID" value="NZ_BAAALO010000006.1"/>
</dbReference>
<keyword evidence="2" id="KW-0547">Nucleotide-binding</keyword>
<keyword evidence="3 7" id="KW-0418">Kinase</keyword>
<organism evidence="7 8">
    <name type="scientific">Sphaerisporangium rubeum</name>
    <dbReference type="NCBI Taxonomy" id="321317"/>
    <lineage>
        <taxon>Bacteria</taxon>
        <taxon>Bacillati</taxon>
        <taxon>Actinomycetota</taxon>
        <taxon>Actinomycetes</taxon>
        <taxon>Streptosporangiales</taxon>
        <taxon>Streptosporangiaceae</taxon>
        <taxon>Sphaerisporangium</taxon>
    </lineage>
</organism>
<gene>
    <name evidence="7" type="ORF">BJ992_000205</name>
</gene>
<keyword evidence="4" id="KW-0067">ATP-binding</keyword>
<evidence type="ECO:0000256" key="3">
    <source>
        <dbReference type="ARBA" id="ARBA00022777"/>
    </source>
</evidence>
<dbReference type="PANTHER" id="PTHR43289">
    <property type="entry name" value="MITOGEN-ACTIVATED PROTEIN KINASE KINASE KINASE 20-RELATED"/>
    <property type="match status" value="1"/>
</dbReference>
<dbReference type="GO" id="GO:0004674">
    <property type="term" value="F:protein serine/threonine kinase activity"/>
    <property type="evidence" value="ECO:0007669"/>
    <property type="project" value="TreeGrafter"/>
</dbReference>
<dbReference type="Proteomes" id="UP000555564">
    <property type="component" value="Unassembled WGS sequence"/>
</dbReference>
<evidence type="ECO:0000256" key="1">
    <source>
        <dbReference type="ARBA" id="ARBA00022679"/>
    </source>
</evidence>
<protein>
    <submittedName>
        <fullName evidence="7">Putative Ser/Thr protein kinase</fullName>
    </submittedName>
</protein>
<name>A0A7X0I8W2_9ACTN</name>
<dbReference type="CDD" id="cd14014">
    <property type="entry name" value="STKc_PknB_like"/>
    <property type="match status" value="1"/>
</dbReference>